<dbReference type="PIRSF" id="PIRSF029171">
    <property type="entry name" value="Esterase_LipA"/>
    <property type="match status" value="1"/>
</dbReference>
<reference evidence="2 3" key="1">
    <citation type="submission" date="2019-08" db="EMBL/GenBank/DDBJ databases">
        <title>Prosopis cineraria nodule microbiome.</title>
        <authorList>
            <person name="Ali R."/>
            <person name="Chaluvadi S.R."/>
            <person name="Wang X."/>
        </authorList>
    </citation>
    <scope>NUCLEOTIDE SEQUENCE [LARGE SCALE GENOMIC DNA]</scope>
    <source>
        <strain evidence="2 3">BG7</strain>
        <plasmid evidence="2 3">unnamed</plasmid>
    </source>
</reference>
<accession>A0A5Q0CFX4</accession>
<feature type="transmembrane region" description="Helical" evidence="1">
    <location>
        <begin position="21"/>
        <end position="39"/>
    </location>
</feature>
<dbReference type="Gene3D" id="3.40.50.1820">
    <property type="entry name" value="alpha/beta hydrolase"/>
    <property type="match status" value="2"/>
</dbReference>
<dbReference type="GO" id="GO:0004806">
    <property type="term" value="F:triacylglycerol lipase activity"/>
    <property type="evidence" value="ECO:0007669"/>
    <property type="project" value="InterPro"/>
</dbReference>
<dbReference type="KEGG" id="rgr:FZ934_24295"/>
<dbReference type="PANTHER" id="PTHR34853">
    <property type="match status" value="1"/>
</dbReference>
<keyword evidence="1" id="KW-1133">Transmembrane helix</keyword>
<keyword evidence="3" id="KW-1185">Reference proteome</keyword>
<geneLocation type="plasmid" evidence="2 3">
    <name>unnamed</name>
</geneLocation>
<dbReference type="OrthoDB" id="9955at2"/>
<keyword evidence="2" id="KW-0614">Plasmid</keyword>
<dbReference type="RefSeq" id="WP_153273359.1">
    <property type="nucleotide sequence ID" value="NZ_CP043499.1"/>
</dbReference>
<protein>
    <submittedName>
        <fullName evidence="2">Alpha/beta fold hydrolase</fullName>
    </submittedName>
</protein>
<dbReference type="AlphaFoldDB" id="A0A5Q0CFX4"/>
<dbReference type="EMBL" id="CP043499">
    <property type="protein sequence ID" value="QFY63394.1"/>
    <property type="molecule type" value="Genomic_DNA"/>
</dbReference>
<dbReference type="PANTHER" id="PTHR34853:SF1">
    <property type="entry name" value="LIPASE 5"/>
    <property type="match status" value="1"/>
</dbReference>
<name>A0A5Q0CFX4_9HYPH</name>
<evidence type="ECO:0000313" key="3">
    <source>
        <dbReference type="Proteomes" id="UP000326881"/>
    </source>
</evidence>
<evidence type="ECO:0000313" key="2">
    <source>
        <dbReference type="EMBL" id="QFY63394.1"/>
    </source>
</evidence>
<dbReference type="Pfam" id="PF03583">
    <property type="entry name" value="LIP"/>
    <property type="match status" value="1"/>
</dbReference>
<dbReference type="GO" id="GO:0016042">
    <property type="term" value="P:lipid catabolic process"/>
    <property type="evidence" value="ECO:0007669"/>
    <property type="project" value="InterPro"/>
</dbReference>
<dbReference type="Proteomes" id="UP000326881">
    <property type="component" value="Plasmid unnamed"/>
</dbReference>
<organism evidence="2 3">
    <name type="scientific">Rhizobium grahamii</name>
    <dbReference type="NCBI Taxonomy" id="1120045"/>
    <lineage>
        <taxon>Bacteria</taxon>
        <taxon>Pseudomonadati</taxon>
        <taxon>Pseudomonadota</taxon>
        <taxon>Alphaproteobacteria</taxon>
        <taxon>Hyphomicrobiales</taxon>
        <taxon>Rhizobiaceae</taxon>
        <taxon>Rhizobium/Agrobacterium group</taxon>
        <taxon>Rhizobium</taxon>
    </lineage>
</organism>
<sequence length="417" mass="44669">MTRIRFIEPPKRRRASIRETLRLVVGYGLAALAMWAVFYNGPAKADDQFYHPDSGELAGRPGSIIRSEPMPFAPEGASAFRILYRSLGLQGEPIAVSGILIKPDTGVDEGRPVVAWAHPTSGVATVCAPSLSRGVYRQIQGLEQMLQQGFAVVATDYPGLGGPGTHPYLIGDSEGRAVLDSVRAARELLDQRDQTRFSVWGHSQGGQAALYAGVMAGSYAPELKLVGIAAAAPATDLPTLMRDDFASSGGKGLTAFTLWSWSRVFDIDLGTIVKPDAVRTMDTLAGGCIETIFDLLERRIEERPLSKDFLTITDLGAAEPWDRILKQNVPGVLPRNIPVFVAQGLADGIVRPAVTVSYVRQLCTNGSEVDFVALPKVGHGFIARDTAPAAVQWMSGRFAGAAAPNTCAQQPKTVQGD</sequence>
<evidence type="ECO:0000256" key="1">
    <source>
        <dbReference type="SAM" id="Phobius"/>
    </source>
</evidence>
<keyword evidence="1" id="KW-0812">Transmembrane</keyword>
<proteinExistence type="predicted"/>
<dbReference type="InterPro" id="IPR005152">
    <property type="entry name" value="Lipase_secreted"/>
</dbReference>
<dbReference type="InterPro" id="IPR029058">
    <property type="entry name" value="AB_hydrolase_fold"/>
</dbReference>
<keyword evidence="2" id="KW-0378">Hydrolase</keyword>
<keyword evidence="1" id="KW-0472">Membrane</keyword>
<gene>
    <name evidence="2" type="ORF">FZ934_24295</name>
</gene>
<dbReference type="SUPFAM" id="SSF53474">
    <property type="entry name" value="alpha/beta-Hydrolases"/>
    <property type="match status" value="1"/>
</dbReference>